<keyword evidence="3" id="KW-0255">Endonuclease</keyword>
<evidence type="ECO:0000313" key="3">
    <source>
        <dbReference type="EMBL" id="EGV33945.1"/>
    </source>
</evidence>
<keyword evidence="4" id="KW-1185">Reference proteome</keyword>
<reference evidence="3 4" key="1">
    <citation type="submission" date="2011-06" db="EMBL/GenBank/DDBJ databases">
        <title>The draft genome of Thiorhodococcus drewsii AZ1.</title>
        <authorList>
            <consortium name="US DOE Joint Genome Institute (JGI-PGF)"/>
            <person name="Lucas S."/>
            <person name="Han J."/>
            <person name="Lapidus A."/>
            <person name="Cheng J.-F."/>
            <person name="Goodwin L."/>
            <person name="Pitluck S."/>
            <person name="Peters L."/>
            <person name="Land M.L."/>
            <person name="Hauser L."/>
            <person name="Vogl K."/>
            <person name="Liu Z."/>
            <person name="Imhoff J."/>
            <person name="Thiel V."/>
            <person name="Frigaard N.-U."/>
            <person name="Bryant D.A."/>
            <person name="Woyke T.J."/>
        </authorList>
    </citation>
    <scope>NUCLEOTIDE SEQUENCE [LARGE SCALE GENOMIC DNA]</scope>
    <source>
        <strain evidence="3 4">AZ1</strain>
    </source>
</reference>
<evidence type="ECO:0000256" key="2">
    <source>
        <dbReference type="ARBA" id="ARBA00023125"/>
    </source>
</evidence>
<proteinExistence type="predicted"/>
<dbReference type="Gene3D" id="3.90.220.20">
    <property type="entry name" value="DNA methylase specificity domains"/>
    <property type="match status" value="1"/>
</dbReference>
<dbReference type="AlphaFoldDB" id="G2DW39"/>
<dbReference type="PATRIC" id="fig|765913.3.peg.102"/>
<comment type="caution">
    <text evidence="3">The sequence shown here is derived from an EMBL/GenBank/DDBJ whole genome shotgun (WGS) entry which is preliminary data.</text>
</comment>
<keyword evidence="1" id="KW-0680">Restriction system</keyword>
<dbReference type="GO" id="GO:0003677">
    <property type="term" value="F:DNA binding"/>
    <property type="evidence" value="ECO:0007669"/>
    <property type="project" value="UniProtKB-KW"/>
</dbReference>
<keyword evidence="2" id="KW-0238">DNA-binding</keyword>
<name>G2DW39_9GAMM</name>
<dbReference type="GO" id="GO:0004519">
    <property type="term" value="F:endonuclease activity"/>
    <property type="evidence" value="ECO:0007669"/>
    <property type="project" value="UniProtKB-KW"/>
</dbReference>
<dbReference type="GO" id="GO:0009307">
    <property type="term" value="P:DNA restriction-modification system"/>
    <property type="evidence" value="ECO:0007669"/>
    <property type="project" value="UniProtKB-KW"/>
</dbReference>
<dbReference type="EMBL" id="AFWT01000001">
    <property type="protein sequence ID" value="EGV33945.1"/>
    <property type="molecule type" value="Genomic_DNA"/>
</dbReference>
<protein>
    <submittedName>
        <fullName evidence="3">Restriction endonuclease S subunits-like protein</fullName>
    </submittedName>
</protein>
<gene>
    <name evidence="3" type="ORF">ThidrDRAFT_0100</name>
</gene>
<dbReference type="OrthoDB" id="9798929at2"/>
<dbReference type="SUPFAM" id="SSF116734">
    <property type="entry name" value="DNA methylase specificity domain"/>
    <property type="match status" value="1"/>
</dbReference>
<keyword evidence="3" id="KW-0378">Hydrolase</keyword>
<organism evidence="3 4">
    <name type="scientific">Thiorhodococcus drewsii AZ1</name>
    <dbReference type="NCBI Taxonomy" id="765913"/>
    <lineage>
        <taxon>Bacteria</taxon>
        <taxon>Pseudomonadati</taxon>
        <taxon>Pseudomonadota</taxon>
        <taxon>Gammaproteobacteria</taxon>
        <taxon>Chromatiales</taxon>
        <taxon>Chromatiaceae</taxon>
        <taxon>Thiorhodococcus</taxon>
    </lineage>
</organism>
<evidence type="ECO:0000313" key="4">
    <source>
        <dbReference type="Proteomes" id="UP000004200"/>
    </source>
</evidence>
<dbReference type="Proteomes" id="UP000004200">
    <property type="component" value="Unassembled WGS sequence"/>
</dbReference>
<keyword evidence="3" id="KW-0540">Nuclease</keyword>
<dbReference type="eggNOG" id="COG0732">
    <property type="taxonomic scope" value="Bacteria"/>
</dbReference>
<dbReference type="STRING" id="765913.ThidrDRAFT_0100"/>
<sequence>MKTGYKQTEVGVIPEDWAVSTVGQEFEIKLGKMLDAEKNVGIPKPYLGNRAVQWDRIDITELPTVPLSRTDIEKYRLSEGDILVCEGGEIGRAAIWEAPISECYYT</sequence>
<evidence type="ECO:0000256" key="1">
    <source>
        <dbReference type="ARBA" id="ARBA00022747"/>
    </source>
</evidence>
<accession>G2DW39</accession>
<dbReference type="InterPro" id="IPR044946">
    <property type="entry name" value="Restrct_endonuc_typeI_TRD_sf"/>
</dbReference>